<protein>
    <submittedName>
        <fullName evidence="1">Uncharacterized protein</fullName>
    </submittedName>
</protein>
<sequence length="30" mass="3441">MLDLSMASKQTHFAPISLLNLTSDTPQWFF</sequence>
<gene>
    <name evidence="1" type="ORF">LVISKB_0606</name>
</gene>
<name>M5AYP4_LEVBR</name>
<dbReference type="Proteomes" id="UP000012042">
    <property type="component" value="Chromosome"/>
</dbReference>
<dbReference type="AlphaFoldDB" id="M5AYP4"/>
<accession>M5AYP4</accession>
<organism evidence="1 2">
    <name type="scientific">Levilactobacillus brevis KB290</name>
    <dbReference type="NCBI Taxonomy" id="1001583"/>
    <lineage>
        <taxon>Bacteria</taxon>
        <taxon>Bacillati</taxon>
        <taxon>Bacillota</taxon>
        <taxon>Bacilli</taxon>
        <taxon>Lactobacillales</taxon>
        <taxon>Lactobacillaceae</taxon>
        <taxon>Levilactobacillus</taxon>
    </lineage>
</organism>
<evidence type="ECO:0000313" key="1">
    <source>
        <dbReference type="EMBL" id="BAN06241.1"/>
    </source>
</evidence>
<dbReference type="KEGG" id="lbk:LVISKB_0606"/>
<dbReference type="EMBL" id="AP012167">
    <property type="protein sequence ID" value="BAN06241.1"/>
    <property type="molecule type" value="Genomic_DNA"/>
</dbReference>
<evidence type="ECO:0000313" key="2">
    <source>
        <dbReference type="Proteomes" id="UP000012042"/>
    </source>
</evidence>
<proteinExistence type="predicted"/>
<dbReference type="HOGENOM" id="CLU_3404130_0_0_9"/>
<reference evidence="1 2" key="1">
    <citation type="journal article" date="2013" name="PLoS ONE">
        <title>Genomic Analysis by Deep Sequencing of the Probiotic Lactobacillus brevis KB290 Harboring Nine Plasmids Reveals Genomic Stability.</title>
        <authorList>
            <person name="Fukao M."/>
            <person name="Oshima K."/>
            <person name="Morita H."/>
            <person name="Toh H."/>
            <person name="Suda W."/>
            <person name="Kim S.W."/>
            <person name="Suzuki S."/>
            <person name="Yakabe T."/>
            <person name="Hattori M."/>
            <person name="Yajima N."/>
        </authorList>
    </citation>
    <scope>NUCLEOTIDE SEQUENCE [LARGE SCALE GENOMIC DNA]</scope>
    <source>
        <strain evidence="1 2">KB290</strain>
    </source>
</reference>